<feature type="transmembrane region" description="Helical" evidence="1">
    <location>
        <begin position="39"/>
        <end position="62"/>
    </location>
</feature>
<dbReference type="Proteomes" id="UP001165663">
    <property type="component" value="Unassembled WGS sequence"/>
</dbReference>
<sequence length="82" mass="8851">MSPAVCVLATVKAARVLALVVMMGAGLAALQAGKVPVHYSLYATCWTLLMSAAVGVVALWPMEIALKWMTRRRVLLTPKVQR</sequence>
<keyword evidence="1" id="KW-0472">Membrane</keyword>
<protein>
    <submittedName>
        <fullName evidence="2">Uncharacterized protein</fullName>
    </submittedName>
</protein>
<evidence type="ECO:0000313" key="3">
    <source>
        <dbReference type="Proteomes" id="UP001165663"/>
    </source>
</evidence>
<keyword evidence="1" id="KW-1133">Transmembrane helix</keyword>
<reference evidence="2" key="1">
    <citation type="submission" date="2022-07" db="EMBL/GenBank/DDBJ databases">
        <title>Mycobacterium kiyosense sp. nov., scotochromogenic slow-glowing species isolated from respiratory specimens.</title>
        <authorList>
            <person name="Fukano H."/>
            <person name="Kazumi Y."/>
            <person name="Sakagami N."/>
            <person name="Ato M."/>
            <person name="Mitarai S."/>
            <person name="Hoshino Y."/>
        </authorList>
    </citation>
    <scope>NUCLEOTIDE SEQUENCE</scope>
    <source>
        <strain evidence="2">SRL2020-028</strain>
    </source>
</reference>
<proteinExistence type="predicted"/>
<keyword evidence="1" id="KW-0812">Transmembrane</keyword>
<dbReference type="EMBL" id="BRXE01000096">
    <property type="protein sequence ID" value="GLB85721.1"/>
    <property type="molecule type" value="Genomic_DNA"/>
</dbReference>
<name>A0AA37PWT4_9MYCO</name>
<gene>
    <name evidence="2" type="ORF">SRL2020028_49770</name>
</gene>
<evidence type="ECO:0000313" key="2">
    <source>
        <dbReference type="EMBL" id="GLB85721.1"/>
    </source>
</evidence>
<comment type="caution">
    <text evidence="2">The sequence shown here is derived from an EMBL/GenBank/DDBJ whole genome shotgun (WGS) entry which is preliminary data.</text>
</comment>
<accession>A0AA37PWT4</accession>
<dbReference type="AlphaFoldDB" id="A0AA37PWT4"/>
<evidence type="ECO:0000256" key="1">
    <source>
        <dbReference type="SAM" id="Phobius"/>
    </source>
</evidence>
<organism evidence="2 3">
    <name type="scientific">Mycobacterium kiyosense</name>
    <dbReference type="NCBI Taxonomy" id="2871094"/>
    <lineage>
        <taxon>Bacteria</taxon>
        <taxon>Bacillati</taxon>
        <taxon>Actinomycetota</taxon>
        <taxon>Actinomycetes</taxon>
        <taxon>Mycobacteriales</taxon>
        <taxon>Mycobacteriaceae</taxon>
        <taxon>Mycobacterium</taxon>
    </lineage>
</organism>